<protein>
    <submittedName>
        <fullName evidence="4">N-acetylmuramic acid 6-phosphate etherase</fullName>
    </submittedName>
</protein>
<dbReference type="NCBIfam" id="NF003915">
    <property type="entry name" value="PRK05441.1"/>
    <property type="match status" value="1"/>
</dbReference>
<evidence type="ECO:0000259" key="3">
    <source>
        <dbReference type="PROSITE" id="PS51464"/>
    </source>
</evidence>
<dbReference type="Gene3D" id="3.40.50.10490">
    <property type="entry name" value="Glucose-6-phosphate isomerase like protein, domain 1"/>
    <property type="match status" value="1"/>
</dbReference>
<dbReference type="SUPFAM" id="SSF53697">
    <property type="entry name" value="SIS domain"/>
    <property type="match status" value="1"/>
</dbReference>
<dbReference type="InterPro" id="IPR046348">
    <property type="entry name" value="SIS_dom_sf"/>
</dbReference>
<dbReference type="GO" id="GO:0016835">
    <property type="term" value="F:carbon-oxygen lyase activity"/>
    <property type="evidence" value="ECO:0007669"/>
    <property type="project" value="InterPro"/>
</dbReference>
<dbReference type="Pfam" id="PF20741">
    <property type="entry name" value="GKRP-like_C"/>
    <property type="match status" value="1"/>
</dbReference>
<accession>A0A2T2XJL2</accession>
<evidence type="ECO:0000313" key="5">
    <source>
        <dbReference type="Proteomes" id="UP000242972"/>
    </source>
</evidence>
<comment type="caution">
    <text evidence="4">The sequence shown here is derived from an EMBL/GenBank/DDBJ whole genome shotgun (WGS) entry which is preliminary data.</text>
</comment>
<dbReference type="GO" id="GO:0046348">
    <property type="term" value="P:amino sugar catabolic process"/>
    <property type="evidence" value="ECO:0007669"/>
    <property type="project" value="InterPro"/>
</dbReference>
<dbReference type="AlphaFoldDB" id="A0A2T2XJL2"/>
<dbReference type="GO" id="GO:0009254">
    <property type="term" value="P:peptidoglycan turnover"/>
    <property type="evidence" value="ECO:0007669"/>
    <property type="project" value="TreeGrafter"/>
</dbReference>
<dbReference type="InterPro" id="IPR040190">
    <property type="entry name" value="MURQ/GCKR"/>
</dbReference>
<dbReference type="PROSITE" id="PS51464">
    <property type="entry name" value="SIS"/>
    <property type="match status" value="1"/>
</dbReference>
<reference evidence="4 5" key="1">
    <citation type="journal article" date="2014" name="BMC Genomics">
        <title>Comparison of environmental and isolate Sulfobacillus genomes reveals diverse carbon, sulfur, nitrogen, and hydrogen metabolisms.</title>
        <authorList>
            <person name="Justice N.B."/>
            <person name="Norman A."/>
            <person name="Brown C.T."/>
            <person name="Singh A."/>
            <person name="Thomas B.C."/>
            <person name="Banfield J.F."/>
        </authorList>
    </citation>
    <scope>NUCLEOTIDE SEQUENCE [LARGE SCALE GENOMIC DNA]</scope>
    <source>
        <strain evidence="4">AMDSBA4</strain>
    </source>
</reference>
<dbReference type="EMBL" id="PXYW01000007">
    <property type="protein sequence ID" value="PSR34670.1"/>
    <property type="molecule type" value="Genomic_DNA"/>
</dbReference>
<dbReference type="NCBIfam" id="NF009222">
    <property type="entry name" value="PRK12570.1"/>
    <property type="match status" value="1"/>
</dbReference>
<feature type="domain" description="SIS" evidence="3">
    <location>
        <begin position="41"/>
        <end position="204"/>
    </location>
</feature>
<evidence type="ECO:0000313" key="4">
    <source>
        <dbReference type="EMBL" id="PSR34670.1"/>
    </source>
</evidence>
<proteinExistence type="predicted"/>
<dbReference type="GO" id="GO:0016803">
    <property type="term" value="F:ether hydrolase activity"/>
    <property type="evidence" value="ECO:0007669"/>
    <property type="project" value="TreeGrafter"/>
</dbReference>
<dbReference type="PANTHER" id="PTHR10088">
    <property type="entry name" value="GLUCOKINASE REGULATORY PROTEIN"/>
    <property type="match status" value="1"/>
</dbReference>
<keyword evidence="1" id="KW-0456">Lyase</keyword>
<gene>
    <name evidence="4" type="primary">murQ</name>
    <name evidence="4" type="synonym">yfeU</name>
    <name evidence="4" type="ORF">C7B46_04335</name>
</gene>
<dbReference type="GO" id="GO:0097367">
    <property type="term" value="F:carbohydrate derivative binding"/>
    <property type="evidence" value="ECO:0007669"/>
    <property type="project" value="InterPro"/>
</dbReference>
<dbReference type="CDD" id="cd05007">
    <property type="entry name" value="SIS_Etherase"/>
    <property type="match status" value="1"/>
</dbReference>
<dbReference type="Gene3D" id="1.10.8.1080">
    <property type="match status" value="1"/>
</dbReference>
<organism evidence="4 5">
    <name type="scientific">Sulfobacillus benefaciens</name>
    <dbReference type="NCBI Taxonomy" id="453960"/>
    <lineage>
        <taxon>Bacteria</taxon>
        <taxon>Bacillati</taxon>
        <taxon>Bacillota</taxon>
        <taxon>Clostridia</taxon>
        <taxon>Eubacteriales</taxon>
        <taxon>Clostridiales Family XVII. Incertae Sedis</taxon>
        <taxon>Sulfobacillus</taxon>
    </lineage>
</organism>
<sequence>MPYLEELSVYDLVQYLNQQDLKPQLAVAGAVNQISQAIEAMVPRMEQGGKVRVAGAGTSGRLAQLDASELPPTFGIDQDQWKTLMAGGRDAFWNAVERAEDNVEEGFKDMASETLGMNDIVIGVAASGRTPYVQGALQAAERAGCLRIGIFCVSTPPLQPLTHITIAIPVGPEPLSGSTRMLAGTAQKMVLNIISTGVMVRLGHTLHNLMIDMKPSNHKLKLRAEAIVQELLDCDDNTARNLLQQHQYQIRPALIQALTGSRDWQSFKGSLGPLWQLKHLDGIDIPAE</sequence>
<keyword evidence="2" id="KW-0119">Carbohydrate metabolism</keyword>
<evidence type="ECO:0000256" key="1">
    <source>
        <dbReference type="ARBA" id="ARBA00023239"/>
    </source>
</evidence>
<dbReference type="PANTHER" id="PTHR10088:SF4">
    <property type="entry name" value="GLUCOKINASE REGULATORY PROTEIN"/>
    <property type="match status" value="1"/>
</dbReference>
<name>A0A2T2XJL2_9FIRM</name>
<dbReference type="Pfam" id="PF22645">
    <property type="entry name" value="GKRP_SIS_N"/>
    <property type="match status" value="1"/>
</dbReference>
<dbReference type="Proteomes" id="UP000242972">
    <property type="component" value="Unassembled WGS sequence"/>
</dbReference>
<dbReference type="InterPro" id="IPR005488">
    <property type="entry name" value="Etherase_MurQ"/>
</dbReference>
<evidence type="ECO:0000256" key="2">
    <source>
        <dbReference type="ARBA" id="ARBA00023277"/>
    </source>
</evidence>
<dbReference type="InterPro" id="IPR001347">
    <property type="entry name" value="SIS_dom"/>
</dbReference>